<gene>
    <name evidence="1" type="ORF">RU10_03210</name>
</gene>
<dbReference type="Proteomes" id="UP000032086">
    <property type="component" value="Unassembled WGS sequence"/>
</dbReference>
<proteinExistence type="predicted"/>
<dbReference type="InterPro" id="IPR003458">
    <property type="entry name" value="Phage_T4_Gp38_tail_assem"/>
</dbReference>
<dbReference type="EMBL" id="JXQY01000005">
    <property type="protein sequence ID" value="KIP96947.1"/>
    <property type="molecule type" value="Genomic_DNA"/>
</dbReference>
<accession>A0AAE2AZP5</accession>
<name>A0AAE2AZP5_PSEFL</name>
<evidence type="ECO:0000313" key="1">
    <source>
        <dbReference type="EMBL" id="KIP96947.1"/>
    </source>
</evidence>
<comment type="caution">
    <text evidence="1">The sequence shown here is derived from an EMBL/GenBank/DDBJ whole genome shotgun (WGS) entry which is preliminary data.</text>
</comment>
<dbReference type="Pfam" id="PF02413">
    <property type="entry name" value="Caudo_TAP"/>
    <property type="match status" value="1"/>
</dbReference>
<dbReference type="AlphaFoldDB" id="A0AAE2AZP5"/>
<sequence>MFNYLIDDSGALSGPVEFPLVPGIGAQLPSNAVTLSIELAPAPRGYAWVYDNGSLQQQVDRRGNVYHTDTGLRESWTKLGDLPEGLTELPWPGGFHAWIDNAWQLDEVARLADLKRVVLAQRDVLLGNALLRIAPLQYAEDAGDANHDEQLQLLEWKLYSVELNRIDKQPGFPEAINWPVLPA</sequence>
<dbReference type="RefSeq" id="WP_042607031.1">
    <property type="nucleotide sequence ID" value="NZ_JXQY01000005.1"/>
</dbReference>
<evidence type="ECO:0000313" key="2">
    <source>
        <dbReference type="Proteomes" id="UP000032086"/>
    </source>
</evidence>
<dbReference type="GeneID" id="89626346"/>
<protein>
    <submittedName>
        <fullName evidence="1">Phage tail protein</fullName>
    </submittedName>
</protein>
<reference evidence="1 2" key="1">
    <citation type="submission" date="2014-12" db="EMBL/GenBank/DDBJ databases">
        <title>16Stimator: statistical estimation of ribosomal gene copy numbers from draft genome assemblies.</title>
        <authorList>
            <person name="Perisin M.A."/>
            <person name="Vetter M."/>
            <person name="Gilbert J.A."/>
            <person name="Bergelson J."/>
        </authorList>
    </citation>
    <scope>NUCLEOTIDE SEQUENCE [LARGE SCALE GENOMIC DNA]</scope>
    <source>
        <strain evidence="1 2">MEP34</strain>
    </source>
</reference>
<organism evidence="1 2">
    <name type="scientific">Pseudomonas fluorescens</name>
    <dbReference type="NCBI Taxonomy" id="294"/>
    <lineage>
        <taxon>Bacteria</taxon>
        <taxon>Pseudomonadati</taxon>
        <taxon>Pseudomonadota</taxon>
        <taxon>Gammaproteobacteria</taxon>
        <taxon>Pseudomonadales</taxon>
        <taxon>Pseudomonadaceae</taxon>
        <taxon>Pseudomonas</taxon>
    </lineage>
</organism>